<dbReference type="FunFam" id="1.10.10.10:FF:000479">
    <property type="entry name" value="Predicted protein"/>
    <property type="match status" value="1"/>
</dbReference>
<dbReference type="InterPro" id="IPR036390">
    <property type="entry name" value="WH_DNA-bd_sf"/>
</dbReference>
<dbReference type="EMBL" id="JALLPB020000166">
    <property type="protein sequence ID" value="KAL3816082.1"/>
    <property type="molecule type" value="Genomic_DNA"/>
</dbReference>
<reference evidence="6 7" key="1">
    <citation type="submission" date="2024-10" db="EMBL/GenBank/DDBJ databases">
        <title>Updated reference genomes for cyclostephanoid diatoms.</title>
        <authorList>
            <person name="Roberts W.R."/>
            <person name="Alverson A.J."/>
        </authorList>
    </citation>
    <scope>NUCLEOTIDE SEQUENCE [LARGE SCALE GENOMIC DNA]</scope>
    <source>
        <strain evidence="6 7">AJA228-03</strain>
    </source>
</reference>
<dbReference type="GO" id="GO:0003677">
    <property type="term" value="F:DNA binding"/>
    <property type="evidence" value="ECO:0007669"/>
    <property type="project" value="UniProtKB-KW"/>
</dbReference>
<comment type="subcellular location">
    <subcellularLocation>
        <location evidence="1">Nucleus</location>
    </subcellularLocation>
</comment>
<feature type="domain" description="HSF-type DNA-binding" evidence="5">
    <location>
        <begin position="62"/>
        <end position="160"/>
    </location>
</feature>
<dbReference type="PANTHER" id="PTHR10015:SF206">
    <property type="entry name" value="HSF-TYPE DNA-BINDING DOMAIN-CONTAINING PROTEIN"/>
    <property type="match status" value="1"/>
</dbReference>
<dbReference type="Pfam" id="PF00447">
    <property type="entry name" value="HSF_DNA-bind"/>
    <property type="match status" value="1"/>
</dbReference>
<dbReference type="Gene3D" id="1.10.10.10">
    <property type="entry name" value="Winged helix-like DNA-binding domain superfamily/Winged helix DNA-binding domain"/>
    <property type="match status" value="1"/>
</dbReference>
<dbReference type="PANTHER" id="PTHR10015">
    <property type="entry name" value="HEAT SHOCK TRANSCRIPTION FACTOR"/>
    <property type="match status" value="1"/>
</dbReference>
<evidence type="ECO:0000313" key="7">
    <source>
        <dbReference type="Proteomes" id="UP001530377"/>
    </source>
</evidence>
<keyword evidence="3" id="KW-0539">Nucleus</keyword>
<keyword evidence="7" id="KW-1185">Reference proteome</keyword>
<comment type="similarity">
    <text evidence="4">Belongs to the HSF family.</text>
</comment>
<accession>A0ABD3RV46</accession>
<keyword evidence="2" id="KW-0238">DNA-binding</keyword>
<dbReference type="GO" id="GO:0005634">
    <property type="term" value="C:nucleus"/>
    <property type="evidence" value="ECO:0007669"/>
    <property type="project" value="UniProtKB-SubCell"/>
</dbReference>
<proteinExistence type="inferred from homology"/>
<dbReference type="SMART" id="SM00415">
    <property type="entry name" value="HSF"/>
    <property type="match status" value="1"/>
</dbReference>
<evidence type="ECO:0000259" key="5">
    <source>
        <dbReference type="SMART" id="SM00415"/>
    </source>
</evidence>
<evidence type="ECO:0000256" key="2">
    <source>
        <dbReference type="ARBA" id="ARBA00023125"/>
    </source>
</evidence>
<comment type="caution">
    <text evidence="6">The sequence shown here is derived from an EMBL/GenBank/DDBJ whole genome shotgun (WGS) entry which is preliminary data.</text>
</comment>
<evidence type="ECO:0000256" key="3">
    <source>
        <dbReference type="ARBA" id="ARBA00023242"/>
    </source>
</evidence>
<dbReference type="AlphaFoldDB" id="A0ABD3RV46"/>
<sequence>MSKECAAYHQILIFRRNNRKKNIKRGEMTTFKPKIVHDYRDHSQFIGPSEICIKSQSGAGGVFAPFPIKLHVMLSKVEESGMSHIVSWQPHGRCFVLREPKEFVVKVMQTYFHQSKLASFQRQMNLYGFKRITKGPDRGGYYHELFLRHRVSLCVMMVRQFSINTNTIQFVQDLTLVSIPLHL</sequence>
<evidence type="ECO:0000313" key="6">
    <source>
        <dbReference type="EMBL" id="KAL3816082.1"/>
    </source>
</evidence>
<dbReference type="InterPro" id="IPR000232">
    <property type="entry name" value="HSF_DNA-bd"/>
</dbReference>
<dbReference type="Proteomes" id="UP001530377">
    <property type="component" value="Unassembled WGS sequence"/>
</dbReference>
<evidence type="ECO:0000256" key="1">
    <source>
        <dbReference type="ARBA" id="ARBA00004123"/>
    </source>
</evidence>
<gene>
    <name evidence="6" type="ORF">ACHAXA_011407</name>
</gene>
<evidence type="ECO:0000256" key="4">
    <source>
        <dbReference type="RuleBase" id="RU004020"/>
    </source>
</evidence>
<dbReference type="PRINTS" id="PR00056">
    <property type="entry name" value="HSFDOMAIN"/>
</dbReference>
<name>A0ABD3RV46_9STRA</name>
<organism evidence="6 7">
    <name type="scientific">Cyclostephanos tholiformis</name>
    <dbReference type="NCBI Taxonomy" id="382380"/>
    <lineage>
        <taxon>Eukaryota</taxon>
        <taxon>Sar</taxon>
        <taxon>Stramenopiles</taxon>
        <taxon>Ochrophyta</taxon>
        <taxon>Bacillariophyta</taxon>
        <taxon>Coscinodiscophyceae</taxon>
        <taxon>Thalassiosirophycidae</taxon>
        <taxon>Stephanodiscales</taxon>
        <taxon>Stephanodiscaceae</taxon>
        <taxon>Cyclostephanos</taxon>
    </lineage>
</organism>
<dbReference type="InterPro" id="IPR036388">
    <property type="entry name" value="WH-like_DNA-bd_sf"/>
</dbReference>
<dbReference type="SUPFAM" id="SSF46785">
    <property type="entry name" value="Winged helix' DNA-binding domain"/>
    <property type="match status" value="1"/>
</dbReference>
<protein>
    <recommendedName>
        <fullName evidence="5">HSF-type DNA-binding domain-containing protein</fullName>
    </recommendedName>
</protein>